<accession>A0A9P4II44</accession>
<dbReference type="CDD" id="cd03875">
    <property type="entry name" value="M28_Fxna_like"/>
    <property type="match status" value="1"/>
</dbReference>
<keyword evidence="22" id="KW-1185">Reference proteome</keyword>
<name>A0A9P4II44_9PEZI</name>
<comment type="function">
    <text evidence="2">May be involved in vacuolar sorting and osmoregulation.</text>
</comment>
<dbReference type="InterPro" id="IPR053975">
    <property type="entry name" value="PFF1_C"/>
</dbReference>
<proteinExistence type="inferred from homology"/>
<keyword evidence="7 17" id="KW-0812">Transmembrane</keyword>
<feature type="region of interest" description="Disordered" evidence="16">
    <location>
        <begin position="545"/>
        <end position="573"/>
    </location>
</feature>
<evidence type="ECO:0000256" key="6">
    <source>
        <dbReference type="ARBA" id="ARBA00022670"/>
    </source>
</evidence>
<evidence type="ECO:0000259" key="20">
    <source>
        <dbReference type="Pfam" id="PF22251"/>
    </source>
</evidence>
<dbReference type="EMBL" id="ML978123">
    <property type="protein sequence ID" value="KAF2101504.1"/>
    <property type="molecule type" value="Genomic_DNA"/>
</dbReference>
<keyword evidence="11 17" id="KW-1133">Transmembrane helix</keyword>
<evidence type="ECO:0000256" key="14">
    <source>
        <dbReference type="ARBA" id="ARBA00023180"/>
    </source>
</evidence>
<dbReference type="Pfam" id="PF22251">
    <property type="entry name" value="PFF1_TM"/>
    <property type="match status" value="1"/>
</dbReference>
<dbReference type="GO" id="GO:0005774">
    <property type="term" value="C:vacuolar membrane"/>
    <property type="evidence" value="ECO:0007669"/>
    <property type="project" value="UniProtKB-SubCell"/>
</dbReference>
<evidence type="ECO:0000259" key="19">
    <source>
        <dbReference type="Pfam" id="PF22250"/>
    </source>
</evidence>
<feature type="transmembrane region" description="Helical" evidence="17">
    <location>
        <begin position="508"/>
        <end position="530"/>
    </location>
</feature>
<feature type="domain" description="Vacuolar membrane protease C-terminal" evidence="19">
    <location>
        <begin position="717"/>
        <end position="935"/>
    </location>
</feature>
<dbReference type="PANTHER" id="PTHR12147:SF58">
    <property type="entry name" value="VACUOLAR MEMBRANE PROTEASE"/>
    <property type="match status" value="1"/>
</dbReference>
<dbReference type="GO" id="GO:0008235">
    <property type="term" value="F:metalloexopeptidase activity"/>
    <property type="evidence" value="ECO:0007669"/>
    <property type="project" value="InterPro"/>
</dbReference>
<dbReference type="Gene3D" id="3.40.630.10">
    <property type="entry name" value="Zn peptidases"/>
    <property type="match status" value="1"/>
</dbReference>
<dbReference type="SUPFAM" id="SSF53187">
    <property type="entry name" value="Zn-dependent exopeptidases"/>
    <property type="match status" value="1"/>
</dbReference>
<dbReference type="InterPro" id="IPR053976">
    <property type="entry name" value="PFF1_TM"/>
</dbReference>
<gene>
    <name evidence="21" type="ORF">NA57DRAFT_33880</name>
</gene>
<dbReference type="GO" id="GO:0046872">
    <property type="term" value="F:metal ion binding"/>
    <property type="evidence" value="ECO:0007669"/>
    <property type="project" value="UniProtKB-KW"/>
</dbReference>
<feature type="transmembrane region" description="Helical" evidence="17">
    <location>
        <begin position="362"/>
        <end position="385"/>
    </location>
</feature>
<feature type="domain" description="Peptidase M28" evidence="18">
    <location>
        <begin position="124"/>
        <end position="309"/>
    </location>
</feature>
<dbReference type="InterPro" id="IPR048024">
    <property type="entry name" value="Fxna-like_M28_dom"/>
</dbReference>
<dbReference type="Proteomes" id="UP000799772">
    <property type="component" value="Unassembled WGS sequence"/>
</dbReference>
<comment type="subcellular location">
    <subcellularLocation>
        <location evidence="3">Vacuole membrane</location>
        <topology evidence="3">Multi-pass membrane protein</topology>
    </subcellularLocation>
</comment>
<evidence type="ECO:0000256" key="2">
    <source>
        <dbReference type="ARBA" id="ARBA00003273"/>
    </source>
</evidence>
<evidence type="ECO:0000313" key="22">
    <source>
        <dbReference type="Proteomes" id="UP000799772"/>
    </source>
</evidence>
<evidence type="ECO:0000256" key="1">
    <source>
        <dbReference type="ARBA" id="ARBA00001947"/>
    </source>
</evidence>
<feature type="transmembrane region" description="Helical" evidence="17">
    <location>
        <begin position="484"/>
        <end position="502"/>
    </location>
</feature>
<evidence type="ECO:0000256" key="3">
    <source>
        <dbReference type="ARBA" id="ARBA00004128"/>
    </source>
</evidence>
<dbReference type="InterPro" id="IPR045175">
    <property type="entry name" value="M28_fam"/>
</dbReference>
<evidence type="ECO:0000256" key="16">
    <source>
        <dbReference type="SAM" id="MobiDB-lite"/>
    </source>
</evidence>
<keyword evidence="14" id="KW-0325">Glycoprotein</keyword>
<dbReference type="FunFam" id="3.40.630.10:FF:000057">
    <property type="entry name" value="Vacuolar membrane protease"/>
    <property type="match status" value="1"/>
</dbReference>
<dbReference type="AlphaFoldDB" id="A0A9P4II44"/>
<keyword evidence="6 15" id="KW-0645">Protease</keyword>
<evidence type="ECO:0000256" key="10">
    <source>
        <dbReference type="ARBA" id="ARBA00022833"/>
    </source>
</evidence>
<dbReference type="InterPro" id="IPR007484">
    <property type="entry name" value="Peptidase_M28"/>
</dbReference>
<feature type="transmembrane region" description="Helical" evidence="17">
    <location>
        <begin position="12"/>
        <end position="31"/>
    </location>
</feature>
<evidence type="ECO:0000256" key="8">
    <source>
        <dbReference type="ARBA" id="ARBA00022723"/>
    </source>
</evidence>
<evidence type="ECO:0000256" key="13">
    <source>
        <dbReference type="ARBA" id="ARBA00023136"/>
    </source>
</evidence>
<dbReference type="OrthoDB" id="76293at2759"/>
<feature type="transmembrane region" description="Helical" evidence="17">
    <location>
        <begin position="659"/>
        <end position="677"/>
    </location>
</feature>
<feature type="transmembrane region" description="Helical" evidence="17">
    <location>
        <begin position="450"/>
        <end position="472"/>
    </location>
</feature>
<dbReference type="Pfam" id="PF22250">
    <property type="entry name" value="PFF1_C"/>
    <property type="match status" value="1"/>
</dbReference>
<evidence type="ECO:0000256" key="5">
    <source>
        <dbReference type="ARBA" id="ARBA00022554"/>
    </source>
</evidence>
<dbReference type="PANTHER" id="PTHR12147">
    <property type="entry name" value="METALLOPEPTIDASE M28 FAMILY MEMBER"/>
    <property type="match status" value="1"/>
</dbReference>
<evidence type="ECO:0000256" key="4">
    <source>
        <dbReference type="ARBA" id="ARBA00010918"/>
    </source>
</evidence>
<evidence type="ECO:0000313" key="21">
    <source>
        <dbReference type="EMBL" id="KAF2101504.1"/>
    </source>
</evidence>
<keyword evidence="13 17" id="KW-0472">Membrane</keyword>
<feature type="region of interest" description="Disordered" evidence="16">
    <location>
        <begin position="586"/>
        <end position="611"/>
    </location>
</feature>
<feature type="domain" description="Vacuolar membrane protease transmembrane" evidence="20">
    <location>
        <begin position="417"/>
        <end position="686"/>
    </location>
</feature>
<evidence type="ECO:0000256" key="11">
    <source>
        <dbReference type="ARBA" id="ARBA00022989"/>
    </source>
</evidence>
<feature type="transmembrane region" description="Helical" evidence="17">
    <location>
        <begin position="416"/>
        <end position="438"/>
    </location>
</feature>
<sequence length="942" mass="104180">MGRNPFAFRTLQVTIFILVVYIALFATLLTFHNIVPPAPSNVTPSPGINLTEAWFDLKELSNGFRPYNSRRSDEVRDFLLLRIESILKRNNNLAASKDVVVYNDMTANLTYSNSDTTVYFEGTNIIVHVLGEEESDTSGVLVNAHYDSVSTGYGATDNGKGVISVTQLISHFTTPGNKPRRGIVFLLNNGEEDFLNGANAFMRHPISRYPHIFLNLEGAGAGGRAILFRSTDTEVTRFYKASRRPVGSALFGDGFNRGAIRSQTDYIVFNGRLGLRGLDVAYYEPRARYHTVEDSTKFDSVDSLWHMLSSSLSTVKAMTSDTGTEFDGEARDDGKVNSGKGSEGVYFDMFGRALAVFQLHTLFALSVTLLVVTPIVLIAIHIGLAKSGKWYLFARRKLVEIDGQEVQIDFLGWRGFFRYPVAFVVSSGAVVALAFLQTKVNPFIIYSSEYSVWAMFLSVWICFDWFICVGAYRMRPTALTRIYALIWTYIGAYILLVGATIGENNLKIASGYLFVFYFAAVFFALLISYLEMFALPSKETYTLGDKAPVDGEETDHRPSEENEEEPTERTSLLRGDRQGTYSGYAAHRQASEDHDATDEPENDGTAGKEGSHEQLWANSFPSWTWIFQFLLFAPINIILMGQIALVITTGLKQTPADGNPVLTIYLVIAAFTVLLLTPLKPFMHKIHGYVPIFLFLVLAGTLIYNLVAFPFSSQARLKFYFIQRVDLDSGLNSVTLAGLDGYVQSIISELPSASGQPLNCTSSPSRIGLTQCSFPGLPPNVAKGANPWLPPGVPPEYGYKDWLNYTVKAVKNESAAVFTISAANSRACRIDFARAISAVNVTGSDVDPRLPPVGDHGAKDVRLWHRTWEDPWEVAVRWKPGSQDENDEFGDGMEGRVVCLWSDANTAGVIPALEEIWRFAPAWAVVSKAADGLVEGSKAFVV</sequence>
<evidence type="ECO:0000256" key="12">
    <source>
        <dbReference type="ARBA" id="ARBA00023049"/>
    </source>
</evidence>
<evidence type="ECO:0000259" key="18">
    <source>
        <dbReference type="Pfam" id="PF04389"/>
    </source>
</evidence>
<protein>
    <recommendedName>
        <fullName evidence="15">Peptide hydrolase</fullName>
        <ecNumber evidence="15">3.4.-.-</ecNumber>
    </recommendedName>
</protein>
<keyword evidence="9 15" id="KW-0378">Hydrolase</keyword>
<feature type="transmembrane region" description="Helical" evidence="17">
    <location>
        <begin position="689"/>
        <end position="711"/>
    </location>
</feature>
<evidence type="ECO:0000256" key="17">
    <source>
        <dbReference type="SAM" id="Phobius"/>
    </source>
</evidence>
<evidence type="ECO:0000256" key="9">
    <source>
        <dbReference type="ARBA" id="ARBA00022801"/>
    </source>
</evidence>
<reference evidence="21" key="1">
    <citation type="journal article" date="2020" name="Stud. Mycol.">
        <title>101 Dothideomycetes genomes: a test case for predicting lifestyles and emergence of pathogens.</title>
        <authorList>
            <person name="Haridas S."/>
            <person name="Albert R."/>
            <person name="Binder M."/>
            <person name="Bloem J."/>
            <person name="Labutti K."/>
            <person name="Salamov A."/>
            <person name="Andreopoulos B."/>
            <person name="Baker S."/>
            <person name="Barry K."/>
            <person name="Bills G."/>
            <person name="Bluhm B."/>
            <person name="Cannon C."/>
            <person name="Castanera R."/>
            <person name="Culley D."/>
            <person name="Daum C."/>
            <person name="Ezra D."/>
            <person name="Gonzalez J."/>
            <person name="Henrissat B."/>
            <person name="Kuo A."/>
            <person name="Liang C."/>
            <person name="Lipzen A."/>
            <person name="Lutzoni F."/>
            <person name="Magnuson J."/>
            <person name="Mondo S."/>
            <person name="Nolan M."/>
            <person name="Ohm R."/>
            <person name="Pangilinan J."/>
            <person name="Park H.-J."/>
            <person name="Ramirez L."/>
            <person name="Alfaro M."/>
            <person name="Sun H."/>
            <person name="Tritt A."/>
            <person name="Yoshinaga Y."/>
            <person name="Zwiers L.-H."/>
            <person name="Turgeon B."/>
            <person name="Goodwin S."/>
            <person name="Spatafora J."/>
            <person name="Crous P."/>
            <person name="Grigoriev I."/>
        </authorList>
    </citation>
    <scope>NUCLEOTIDE SEQUENCE</scope>
    <source>
        <strain evidence="21">CBS 133067</strain>
    </source>
</reference>
<evidence type="ECO:0000256" key="15">
    <source>
        <dbReference type="RuleBase" id="RU361240"/>
    </source>
</evidence>
<keyword evidence="12" id="KW-0482">Metalloprotease</keyword>
<comment type="cofactor">
    <cofactor evidence="1">
        <name>Zn(2+)</name>
        <dbReference type="ChEBI" id="CHEBI:29105"/>
    </cofactor>
</comment>
<comment type="caution">
    <text evidence="21">The sequence shown here is derived from an EMBL/GenBank/DDBJ whole genome shotgun (WGS) entry which is preliminary data.</text>
</comment>
<keyword evidence="10 15" id="KW-0862">Zinc</keyword>
<comment type="similarity">
    <text evidence="4 15">Belongs to the peptidase M28 family.</text>
</comment>
<evidence type="ECO:0000256" key="7">
    <source>
        <dbReference type="ARBA" id="ARBA00022692"/>
    </source>
</evidence>
<dbReference type="GO" id="GO:0006508">
    <property type="term" value="P:proteolysis"/>
    <property type="evidence" value="ECO:0007669"/>
    <property type="project" value="UniProtKB-KW"/>
</dbReference>
<organism evidence="21 22">
    <name type="scientific">Rhizodiscina lignyota</name>
    <dbReference type="NCBI Taxonomy" id="1504668"/>
    <lineage>
        <taxon>Eukaryota</taxon>
        <taxon>Fungi</taxon>
        <taxon>Dikarya</taxon>
        <taxon>Ascomycota</taxon>
        <taxon>Pezizomycotina</taxon>
        <taxon>Dothideomycetes</taxon>
        <taxon>Pleosporomycetidae</taxon>
        <taxon>Aulographales</taxon>
        <taxon>Rhizodiscinaceae</taxon>
        <taxon>Rhizodiscina</taxon>
    </lineage>
</organism>
<feature type="transmembrane region" description="Helical" evidence="17">
    <location>
        <begin position="625"/>
        <end position="647"/>
    </location>
</feature>
<dbReference type="Pfam" id="PF04389">
    <property type="entry name" value="Peptidase_M28"/>
    <property type="match status" value="1"/>
</dbReference>
<keyword evidence="8 15" id="KW-0479">Metal-binding</keyword>
<keyword evidence="5" id="KW-0926">Vacuole</keyword>
<dbReference type="EC" id="3.4.-.-" evidence="15"/>